<name>A0ABU8FNG9_9BACI</name>
<gene>
    <name evidence="1" type="ORF">WAZ07_24130</name>
</gene>
<dbReference type="EMBL" id="JBAWSX010000024">
    <property type="protein sequence ID" value="MEI4804235.1"/>
    <property type="molecule type" value="Genomic_DNA"/>
</dbReference>
<sequence length="107" mass="12476">MTRLFICIGLAAIVLFIYKPFPAVHAQPPYAKWGKIAVQKTKEKYPQADIIDYLHIGRRPKTVNISVEKFKLWLREKNGKEFGVFVDVEFDTKTEKFISISFKETPR</sequence>
<reference evidence="1 2" key="1">
    <citation type="submission" date="2024-01" db="EMBL/GenBank/DDBJ databases">
        <title>Seven novel Bacillus-like species.</title>
        <authorList>
            <person name="Liu G."/>
        </authorList>
    </citation>
    <scope>NUCLEOTIDE SEQUENCE [LARGE SCALE GENOMIC DNA]</scope>
    <source>
        <strain evidence="1 2">FJAT-51639</strain>
    </source>
</reference>
<comment type="caution">
    <text evidence="1">The sequence shown here is derived from an EMBL/GenBank/DDBJ whole genome shotgun (WGS) entry which is preliminary data.</text>
</comment>
<organism evidence="1 2">
    <name type="scientific">Bacillus bruguierae</name>
    <dbReference type="NCBI Taxonomy" id="3127667"/>
    <lineage>
        <taxon>Bacteria</taxon>
        <taxon>Bacillati</taxon>
        <taxon>Bacillota</taxon>
        <taxon>Bacilli</taxon>
        <taxon>Bacillales</taxon>
        <taxon>Bacillaceae</taxon>
        <taxon>Bacillus</taxon>
    </lineage>
</organism>
<dbReference type="Gene3D" id="3.10.450.390">
    <property type="entry name" value="Protein of unknown function DUF3889"/>
    <property type="match status" value="1"/>
</dbReference>
<keyword evidence="2" id="KW-1185">Reference proteome</keyword>
<dbReference type="Pfam" id="PF13028">
    <property type="entry name" value="DUF3889"/>
    <property type="match status" value="1"/>
</dbReference>
<evidence type="ECO:0000313" key="1">
    <source>
        <dbReference type="EMBL" id="MEI4804235.1"/>
    </source>
</evidence>
<proteinExistence type="predicted"/>
<dbReference type="RefSeq" id="WP_336474445.1">
    <property type="nucleotide sequence ID" value="NZ_JBAWSX010000024.1"/>
</dbReference>
<protein>
    <submittedName>
        <fullName evidence="1">YqzG/YhdC family protein</fullName>
    </submittedName>
</protein>
<dbReference type="InterPro" id="IPR024987">
    <property type="entry name" value="DUF3889"/>
</dbReference>
<evidence type="ECO:0000313" key="2">
    <source>
        <dbReference type="Proteomes" id="UP001372526"/>
    </source>
</evidence>
<accession>A0ABU8FNG9</accession>
<dbReference type="Proteomes" id="UP001372526">
    <property type="component" value="Unassembled WGS sequence"/>
</dbReference>